<evidence type="ECO:0000256" key="1">
    <source>
        <dbReference type="SAM" id="MobiDB-lite"/>
    </source>
</evidence>
<evidence type="ECO:0008006" key="4">
    <source>
        <dbReference type="Google" id="ProtNLM"/>
    </source>
</evidence>
<keyword evidence="3" id="KW-1185">Reference proteome</keyword>
<dbReference type="Gene3D" id="1.25.40.10">
    <property type="entry name" value="Tetratricopeptide repeat domain"/>
    <property type="match status" value="1"/>
</dbReference>
<reference evidence="2 3" key="1">
    <citation type="journal article" date="2019" name="Int. J. Syst. Evol. Microbiol.">
        <title>The Global Catalogue of Microorganisms (GCM) 10K type strain sequencing project: providing services to taxonomists for standard genome sequencing and annotation.</title>
        <authorList>
            <consortium name="The Broad Institute Genomics Platform"/>
            <consortium name="The Broad Institute Genome Sequencing Center for Infectious Disease"/>
            <person name="Wu L."/>
            <person name="Ma J."/>
        </authorList>
    </citation>
    <scope>NUCLEOTIDE SEQUENCE [LARGE SCALE GENOMIC DNA]</scope>
    <source>
        <strain evidence="2 3">JCM 11136</strain>
    </source>
</reference>
<accession>A0ABN1Q485</accession>
<organism evidence="2 3">
    <name type="scientific">Nonomuraea longicatena</name>
    <dbReference type="NCBI Taxonomy" id="83682"/>
    <lineage>
        <taxon>Bacteria</taxon>
        <taxon>Bacillati</taxon>
        <taxon>Actinomycetota</taxon>
        <taxon>Actinomycetes</taxon>
        <taxon>Streptosporangiales</taxon>
        <taxon>Streptosporangiaceae</taxon>
        <taxon>Nonomuraea</taxon>
    </lineage>
</organism>
<name>A0ABN1Q485_9ACTN</name>
<feature type="region of interest" description="Disordered" evidence="1">
    <location>
        <begin position="269"/>
        <end position="289"/>
    </location>
</feature>
<proteinExistence type="predicted"/>
<dbReference type="SUPFAM" id="SSF50969">
    <property type="entry name" value="YVTN repeat-like/Quinoprotein amine dehydrogenase"/>
    <property type="match status" value="1"/>
</dbReference>
<evidence type="ECO:0000313" key="3">
    <source>
        <dbReference type="Proteomes" id="UP001501578"/>
    </source>
</evidence>
<dbReference type="Gene3D" id="2.130.10.10">
    <property type="entry name" value="YVTN repeat-like/Quinoprotein amine dehydrogenase"/>
    <property type="match status" value="1"/>
</dbReference>
<dbReference type="InterPro" id="IPR011044">
    <property type="entry name" value="Quino_amine_DH_bsu"/>
</dbReference>
<comment type="caution">
    <text evidence="2">The sequence shown here is derived from an EMBL/GenBank/DDBJ whole genome shotgun (WGS) entry which is preliminary data.</text>
</comment>
<gene>
    <name evidence="2" type="ORF">GCM10009560_45620</name>
</gene>
<dbReference type="Proteomes" id="UP001501578">
    <property type="component" value="Unassembled WGS sequence"/>
</dbReference>
<protein>
    <recommendedName>
        <fullName evidence="4">Tetratricopeptide repeat protein</fullName>
    </recommendedName>
</protein>
<dbReference type="EMBL" id="BAAAHQ010000023">
    <property type="protein sequence ID" value="GAA0936737.1"/>
    <property type="molecule type" value="Genomic_DNA"/>
</dbReference>
<sequence>MSTDMYGIRVLDVDPGELRVRFRVFVVYYDVVDESHAPLPEDPGYFLSLLWENAHDGEISEFSPMMLITLGQVRDDAWLKAEAHRYVRRVERVETRNHPVERWDGQHDFYYLRGGGWKDEDLLVQADYDVEVTHARWLEGLRPGRTWATASMDRFADQVSEDEAPTVLDLRAPALTLKPFPDRDDDSGTPSDLAFSDDGRYLAVTSQACALTVFRTGDWSVHAHVADSPLWGQDVMWVPGTHLLTMRPNEDTELPTAAYDVDTGEEVEIPPQEYRPNPSATVSGGNRRAIHPDRRHSVALGRRTGPGFGDEQWLELRRVADGALLMRCRSGGAYVGPTSWSPDGSLFAASVTTGGLGYGGAFHIYRPGPAVAPAEEPDAASVGLEELLAGLYTETAKVALFDGLIAREPDPHVAARLCGRKAEVLVGGYGDRARAAEAYQRAVELGNDDTAMRSALKLGLLLRRLQDHDGAVEAARTARRLAEAGAEREFRTHAALLLGDALKARGGDGDYPAACDALQEGLDLGGEQGRNRALIMGHLGELHYWQGSREGARAWYERMLPLTEDPELVAEGSYRLGEYAAADGDRERAAEHLRRAAGTGYPGFSEQAAELLERL</sequence>
<dbReference type="InterPro" id="IPR015943">
    <property type="entry name" value="WD40/YVTN_repeat-like_dom_sf"/>
</dbReference>
<evidence type="ECO:0000313" key="2">
    <source>
        <dbReference type="EMBL" id="GAA0936737.1"/>
    </source>
</evidence>
<dbReference type="InterPro" id="IPR011990">
    <property type="entry name" value="TPR-like_helical_dom_sf"/>
</dbReference>
<dbReference type="SUPFAM" id="SSF48452">
    <property type="entry name" value="TPR-like"/>
    <property type="match status" value="1"/>
</dbReference>